<evidence type="ECO:0000313" key="2">
    <source>
        <dbReference type="EMBL" id="RKG73144.1"/>
    </source>
</evidence>
<dbReference type="Proteomes" id="UP000268094">
    <property type="component" value="Unassembled WGS sequence"/>
</dbReference>
<accession>A0A3A8HZZ1</accession>
<dbReference type="EMBL" id="RAVZ01000427">
    <property type="protein sequence ID" value="RKG73144.1"/>
    <property type="molecule type" value="Genomic_DNA"/>
</dbReference>
<gene>
    <name evidence="2" type="ORF">D7V88_36970</name>
</gene>
<name>A0A3A8HZZ1_9BACT</name>
<dbReference type="RefSeq" id="WP_120545275.1">
    <property type="nucleotide sequence ID" value="NZ_RAVZ01000427.1"/>
</dbReference>
<dbReference type="AlphaFoldDB" id="A0A3A8HZZ1"/>
<comment type="caution">
    <text evidence="2">The sequence shown here is derived from an EMBL/GenBank/DDBJ whole genome shotgun (WGS) entry which is preliminary data.</text>
</comment>
<keyword evidence="3" id="KW-1185">Reference proteome</keyword>
<sequence length="462" mass="49107">MNPRSLGLACLVAFAAPACSGPTEAPTDAVESVETTGTSTAAATVERLYATEASLTLSFETLGTFETRNGVRSLILHATANRYLSNVFSYVPDDAFGQANIISERRLEVVLPEGHELNSVLAGLPLFVTVDTFTGTPTHYTARIEVAPRFYDFRGSNAVWVSENVTPYYVVNGLQSLVYRGNVDAAASALTVTAPDGIPAVGNVDADSFKLDWSYDTLKQAMDPHTTPLTFTAALNAGGTAQKTGRLVGRVTSLALTTGDAYDVWPSPSCQPATYDCVQNQPSGTTDFSACGTYRQVTRCLYVSNACDVGSPQPLSLTSINASALEPARVTWNVGSNNGAWHGLSPITAFRTPSCPTTTPTIQGVVAKVAEQDQSFPDPTGGTYTNRAGLSQSVLFTSNYYGDGAALLQAIDAFAGGGDVQAWLYTQGVSCHNCHEFDTRAVLYYPATRKVVVLDGYYGYDS</sequence>
<organism evidence="2 3">
    <name type="scientific">Corallococcus terminator</name>
    <dbReference type="NCBI Taxonomy" id="2316733"/>
    <lineage>
        <taxon>Bacteria</taxon>
        <taxon>Pseudomonadati</taxon>
        <taxon>Myxococcota</taxon>
        <taxon>Myxococcia</taxon>
        <taxon>Myxococcales</taxon>
        <taxon>Cystobacterineae</taxon>
        <taxon>Myxococcaceae</taxon>
        <taxon>Corallococcus</taxon>
    </lineage>
</organism>
<feature type="chain" id="PRO_5017230633" evidence="1">
    <location>
        <begin position="21"/>
        <end position="462"/>
    </location>
</feature>
<protein>
    <submittedName>
        <fullName evidence="2">Uncharacterized protein</fullName>
    </submittedName>
</protein>
<evidence type="ECO:0000256" key="1">
    <source>
        <dbReference type="SAM" id="SignalP"/>
    </source>
</evidence>
<reference evidence="3" key="1">
    <citation type="submission" date="2018-09" db="EMBL/GenBank/DDBJ databases">
        <authorList>
            <person name="Livingstone P.G."/>
            <person name="Whitworth D.E."/>
        </authorList>
    </citation>
    <scope>NUCLEOTIDE SEQUENCE [LARGE SCALE GENOMIC DNA]</scope>
    <source>
        <strain evidence="3">CA054A</strain>
    </source>
</reference>
<feature type="signal peptide" evidence="1">
    <location>
        <begin position="1"/>
        <end position="20"/>
    </location>
</feature>
<evidence type="ECO:0000313" key="3">
    <source>
        <dbReference type="Proteomes" id="UP000268094"/>
    </source>
</evidence>
<keyword evidence="1" id="KW-0732">Signal</keyword>
<proteinExistence type="predicted"/>
<dbReference type="OrthoDB" id="5379762at2"/>